<accession>A0A1G8F850</accession>
<dbReference type="InterPro" id="IPR036271">
    <property type="entry name" value="Tet_transcr_reg_TetR-rel_C_sf"/>
</dbReference>
<dbReference type="STRING" id="551996.SAMN05192573_112185"/>
<dbReference type="AlphaFoldDB" id="A0A1G8F850"/>
<gene>
    <name evidence="2" type="ORF">SAMN05192573_112185</name>
</gene>
<evidence type="ECO:0000259" key="1">
    <source>
        <dbReference type="Pfam" id="PF17931"/>
    </source>
</evidence>
<organism evidence="2 3">
    <name type="scientific">Mucilaginibacter gossypii</name>
    <dbReference type="NCBI Taxonomy" id="551996"/>
    <lineage>
        <taxon>Bacteria</taxon>
        <taxon>Pseudomonadati</taxon>
        <taxon>Bacteroidota</taxon>
        <taxon>Sphingobacteriia</taxon>
        <taxon>Sphingobacteriales</taxon>
        <taxon>Sphingobacteriaceae</taxon>
        <taxon>Mucilaginibacter</taxon>
    </lineage>
</organism>
<proteinExistence type="predicted"/>
<dbReference type="EMBL" id="FNCG01000012">
    <property type="protein sequence ID" value="SDH78280.1"/>
    <property type="molecule type" value="Genomic_DNA"/>
</dbReference>
<protein>
    <submittedName>
        <fullName evidence="2">DNA-binding transcriptional regulator, AcrR family</fullName>
    </submittedName>
</protein>
<dbReference type="Pfam" id="PF17931">
    <property type="entry name" value="TetR_C_23"/>
    <property type="match status" value="1"/>
</dbReference>
<feature type="domain" description="Tetracyclin repressor-like C-terminal" evidence="1">
    <location>
        <begin position="88"/>
        <end position="214"/>
    </location>
</feature>
<name>A0A1G8F850_9SPHI</name>
<sequence>MERIEERFNMATIENIQNAYIDYVLTEGEQPKSVYIFAKQNEMSEAEFYQFYGSFEAVEQGIWAGFATKTLAEIRAQEVWEGYTAREKALSFFYGFFELLKSSRSFAVYSIKKQPKGFTTPRVFSPLKDLFEAFADEILKEGIESTELSDRKYFSKKYKDALWIQFVFVLNFWINDNSVGFEKTDEAIEKGINVTFDLFQRSPIDNLFEYGKFLVQNGGIKDKMGF</sequence>
<dbReference type="GO" id="GO:0003677">
    <property type="term" value="F:DNA binding"/>
    <property type="evidence" value="ECO:0007669"/>
    <property type="project" value="UniProtKB-KW"/>
</dbReference>
<evidence type="ECO:0000313" key="3">
    <source>
        <dbReference type="Proteomes" id="UP000199705"/>
    </source>
</evidence>
<dbReference type="Proteomes" id="UP000199705">
    <property type="component" value="Unassembled WGS sequence"/>
</dbReference>
<evidence type="ECO:0000313" key="2">
    <source>
        <dbReference type="EMBL" id="SDH78280.1"/>
    </source>
</evidence>
<keyword evidence="2" id="KW-0238">DNA-binding</keyword>
<dbReference type="InterPro" id="IPR041673">
    <property type="entry name" value="TetR_C_23"/>
</dbReference>
<reference evidence="3" key="1">
    <citation type="submission" date="2016-10" db="EMBL/GenBank/DDBJ databases">
        <authorList>
            <person name="Varghese N."/>
            <person name="Submissions S."/>
        </authorList>
    </citation>
    <scope>NUCLEOTIDE SEQUENCE [LARGE SCALE GENOMIC DNA]</scope>
    <source>
        <strain evidence="3">Gh-67</strain>
    </source>
</reference>
<keyword evidence="3" id="KW-1185">Reference proteome</keyword>
<dbReference type="Gene3D" id="1.10.357.10">
    <property type="entry name" value="Tetracycline Repressor, domain 2"/>
    <property type="match status" value="1"/>
</dbReference>
<dbReference type="SUPFAM" id="SSF48498">
    <property type="entry name" value="Tetracyclin repressor-like, C-terminal domain"/>
    <property type="match status" value="1"/>
</dbReference>